<dbReference type="Proteomes" id="UP000244932">
    <property type="component" value="Unassembled WGS sequence"/>
</dbReference>
<protein>
    <submittedName>
        <fullName evidence="1">Uncharacterized protein</fullName>
    </submittedName>
</protein>
<organism evidence="1 2">
    <name type="scientific">Pontivivens insulae</name>
    <dbReference type="NCBI Taxonomy" id="1639689"/>
    <lineage>
        <taxon>Bacteria</taxon>
        <taxon>Pseudomonadati</taxon>
        <taxon>Pseudomonadota</taxon>
        <taxon>Alphaproteobacteria</taxon>
        <taxon>Rhodobacterales</taxon>
        <taxon>Paracoccaceae</taxon>
        <taxon>Pontivivens</taxon>
    </lineage>
</organism>
<dbReference type="AlphaFoldDB" id="A0A2R8A7X4"/>
<name>A0A2R8A7X4_9RHOB</name>
<reference evidence="1 2" key="1">
    <citation type="submission" date="2018-03" db="EMBL/GenBank/DDBJ databases">
        <authorList>
            <person name="Keele B.F."/>
        </authorList>
    </citation>
    <scope>NUCLEOTIDE SEQUENCE [LARGE SCALE GENOMIC DNA]</scope>
    <source>
        <strain evidence="1 2">CeCT 8812</strain>
    </source>
</reference>
<gene>
    <name evidence="1" type="ORF">POI8812_00645</name>
</gene>
<proteinExistence type="predicted"/>
<accession>A0A2R8A7X4</accession>
<dbReference type="EMBL" id="OMKW01000001">
    <property type="protein sequence ID" value="SPF28347.1"/>
    <property type="molecule type" value="Genomic_DNA"/>
</dbReference>
<keyword evidence="2" id="KW-1185">Reference proteome</keyword>
<evidence type="ECO:0000313" key="1">
    <source>
        <dbReference type="EMBL" id="SPF28347.1"/>
    </source>
</evidence>
<sequence length="30" mass="3539">MGPLAPVILCREWSEFYLEIVENKAITIRF</sequence>
<evidence type="ECO:0000313" key="2">
    <source>
        <dbReference type="Proteomes" id="UP000244932"/>
    </source>
</evidence>